<dbReference type="AlphaFoldDB" id="A0AA40K9P9"/>
<gene>
    <name evidence="1" type="ORF">B0T18DRAFT_425918</name>
</gene>
<evidence type="ECO:0000313" key="2">
    <source>
        <dbReference type="Proteomes" id="UP001172155"/>
    </source>
</evidence>
<comment type="caution">
    <text evidence="1">The sequence shown here is derived from an EMBL/GenBank/DDBJ whole genome shotgun (WGS) entry which is preliminary data.</text>
</comment>
<organism evidence="1 2">
    <name type="scientific">Schizothecium vesticola</name>
    <dbReference type="NCBI Taxonomy" id="314040"/>
    <lineage>
        <taxon>Eukaryota</taxon>
        <taxon>Fungi</taxon>
        <taxon>Dikarya</taxon>
        <taxon>Ascomycota</taxon>
        <taxon>Pezizomycotina</taxon>
        <taxon>Sordariomycetes</taxon>
        <taxon>Sordariomycetidae</taxon>
        <taxon>Sordariales</taxon>
        <taxon>Schizotheciaceae</taxon>
        <taxon>Schizothecium</taxon>
    </lineage>
</organism>
<dbReference type="EMBL" id="JAUKUD010000002">
    <property type="protein sequence ID" value="KAK0751244.1"/>
    <property type="molecule type" value="Genomic_DNA"/>
</dbReference>
<keyword evidence="2" id="KW-1185">Reference proteome</keyword>
<proteinExistence type="predicted"/>
<name>A0AA40K9P9_9PEZI</name>
<protein>
    <submittedName>
        <fullName evidence="1">Uncharacterized protein</fullName>
    </submittedName>
</protein>
<sequence>MPSSKSNNGGGKSQQTTRYVNFALPKKPMSTYEFVKPWGGMTGFMNSYGIKPTPKGFQEAQELITQFKAHDAKNQRRDWTWKGF</sequence>
<dbReference type="Proteomes" id="UP001172155">
    <property type="component" value="Unassembled WGS sequence"/>
</dbReference>
<accession>A0AA40K9P9</accession>
<evidence type="ECO:0000313" key="1">
    <source>
        <dbReference type="EMBL" id="KAK0751244.1"/>
    </source>
</evidence>
<reference evidence="1" key="1">
    <citation type="submission" date="2023-06" db="EMBL/GenBank/DDBJ databases">
        <title>Genome-scale phylogeny and comparative genomics of the fungal order Sordariales.</title>
        <authorList>
            <consortium name="Lawrence Berkeley National Laboratory"/>
            <person name="Hensen N."/>
            <person name="Bonometti L."/>
            <person name="Westerberg I."/>
            <person name="Brannstrom I.O."/>
            <person name="Guillou S."/>
            <person name="Cros-Aarteil S."/>
            <person name="Calhoun S."/>
            <person name="Haridas S."/>
            <person name="Kuo A."/>
            <person name="Mondo S."/>
            <person name="Pangilinan J."/>
            <person name="Riley R."/>
            <person name="LaButti K."/>
            <person name="Andreopoulos B."/>
            <person name="Lipzen A."/>
            <person name="Chen C."/>
            <person name="Yanf M."/>
            <person name="Daum C."/>
            <person name="Ng V."/>
            <person name="Clum A."/>
            <person name="Steindorff A."/>
            <person name="Ohm R."/>
            <person name="Martin F."/>
            <person name="Silar P."/>
            <person name="Natvig D."/>
            <person name="Lalanne C."/>
            <person name="Gautier V."/>
            <person name="Ament-velasquez S.L."/>
            <person name="Kruys A."/>
            <person name="Hutchinson M.I."/>
            <person name="Powell A.J."/>
            <person name="Barry K."/>
            <person name="Miller A.N."/>
            <person name="Grigoriev I.V."/>
            <person name="Debuchy R."/>
            <person name="Gladieux P."/>
            <person name="Thoren M.H."/>
            <person name="Johannesson H."/>
        </authorList>
    </citation>
    <scope>NUCLEOTIDE SEQUENCE</scope>
    <source>
        <strain evidence="1">SMH3187-1</strain>
    </source>
</reference>